<evidence type="ECO:0000313" key="10">
    <source>
        <dbReference type="Proteomes" id="UP001159428"/>
    </source>
</evidence>
<name>A0AAU9WF37_9CNID</name>
<keyword evidence="1 6" id="KW-0479">Metal-binding</keyword>
<keyword evidence="7" id="KW-1133">Transmembrane helix</keyword>
<dbReference type="AlphaFoldDB" id="A0AAU9WF37"/>
<comment type="subcellular location">
    <subcellularLocation>
        <location evidence="6">Secreted</location>
    </subcellularLocation>
</comment>
<proteinExistence type="inferred from homology"/>
<evidence type="ECO:0000256" key="4">
    <source>
        <dbReference type="ARBA" id="ARBA00023180"/>
    </source>
</evidence>
<evidence type="ECO:0000256" key="3">
    <source>
        <dbReference type="ARBA" id="ARBA00023157"/>
    </source>
</evidence>
<keyword evidence="7" id="KW-0472">Membrane</keyword>
<comment type="caution">
    <text evidence="9">The sequence shown here is derived from an EMBL/GenBank/DDBJ whole genome shotgun (WGS) entry which is preliminary data.</text>
</comment>
<gene>
    <name evidence="9" type="ORF">PMEA_00004595</name>
</gene>
<dbReference type="GO" id="GO:0005576">
    <property type="term" value="C:extracellular region"/>
    <property type="evidence" value="ECO:0007669"/>
    <property type="project" value="UniProtKB-SubCell"/>
</dbReference>
<dbReference type="PANTHER" id="PTHR19277">
    <property type="entry name" value="PENTRAXIN"/>
    <property type="match status" value="1"/>
</dbReference>
<keyword evidence="4" id="KW-0325">Glycoprotein</keyword>
<dbReference type="Pfam" id="PF00354">
    <property type="entry name" value="Pentaxin"/>
    <property type="match status" value="1"/>
</dbReference>
<dbReference type="SMART" id="SM00159">
    <property type="entry name" value="PTX"/>
    <property type="match status" value="1"/>
</dbReference>
<dbReference type="PANTHER" id="PTHR19277:SF161">
    <property type="entry name" value="LAMININ G DOMAIN-CONTAINING PROTEIN"/>
    <property type="match status" value="1"/>
</dbReference>
<keyword evidence="3 5" id="KW-1015">Disulfide bond</keyword>
<accession>A0AAU9WF37</accession>
<dbReference type="Proteomes" id="UP001159428">
    <property type="component" value="Unassembled WGS sequence"/>
</dbReference>
<comment type="subunit">
    <text evidence="6">Homopentamer. Pentaxin (or pentraxin) have a discoid arrangement of 5 non-covalently bound subunits.</text>
</comment>
<evidence type="ECO:0000313" key="9">
    <source>
        <dbReference type="EMBL" id="CAH3112658.1"/>
    </source>
</evidence>
<keyword evidence="2 6" id="KW-0106">Calcium</keyword>
<protein>
    <recommendedName>
        <fullName evidence="6">Pentraxin family member</fullName>
    </recommendedName>
</protein>
<dbReference type="SUPFAM" id="SSF49899">
    <property type="entry name" value="Concanavalin A-like lectins/glucanases"/>
    <property type="match status" value="1"/>
</dbReference>
<evidence type="ECO:0000256" key="1">
    <source>
        <dbReference type="ARBA" id="ARBA00022723"/>
    </source>
</evidence>
<dbReference type="InterPro" id="IPR051360">
    <property type="entry name" value="Neuronal_Pentraxin_Related"/>
</dbReference>
<feature type="domain" description="Pentraxin (PTX)" evidence="8">
    <location>
        <begin position="39"/>
        <end position="221"/>
    </location>
</feature>
<evidence type="ECO:0000259" key="8">
    <source>
        <dbReference type="PROSITE" id="PS51828"/>
    </source>
</evidence>
<dbReference type="Gene3D" id="2.60.120.200">
    <property type="match status" value="1"/>
</dbReference>
<evidence type="ECO:0000256" key="7">
    <source>
        <dbReference type="SAM" id="Phobius"/>
    </source>
</evidence>
<evidence type="ECO:0000256" key="5">
    <source>
        <dbReference type="PROSITE-ProRule" id="PRU01172"/>
    </source>
</evidence>
<reference evidence="9 10" key="1">
    <citation type="submission" date="2022-05" db="EMBL/GenBank/DDBJ databases">
        <authorList>
            <consortium name="Genoscope - CEA"/>
            <person name="William W."/>
        </authorList>
    </citation>
    <scope>NUCLEOTIDE SEQUENCE [LARGE SCALE GENOMIC DNA]</scope>
</reference>
<dbReference type="PRINTS" id="PR00895">
    <property type="entry name" value="PENTAXIN"/>
</dbReference>
<feature type="disulfide bond" evidence="5">
    <location>
        <begin position="71"/>
        <end position="130"/>
    </location>
</feature>
<dbReference type="InterPro" id="IPR001759">
    <property type="entry name" value="PTX_dom"/>
</dbReference>
<dbReference type="InterPro" id="IPR013320">
    <property type="entry name" value="ConA-like_dom_sf"/>
</dbReference>
<keyword evidence="10" id="KW-1185">Reference proteome</keyword>
<comment type="cofactor">
    <cofactor evidence="6">
        <name>Ca(2+)</name>
        <dbReference type="ChEBI" id="CHEBI:29108"/>
    </cofactor>
    <text evidence="6">Binds 2 calcium ions per subunit.</text>
</comment>
<dbReference type="GO" id="GO:0046872">
    <property type="term" value="F:metal ion binding"/>
    <property type="evidence" value="ECO:0007669"/>
    <property type="project" value="UniProtKB-KW"/>
</dbReference>
<comment type="similarity">
    <text evidence="6">Belongs to the pentraxin family.</text>
</comment>
<dbReference type="EMBL" id="CALNXJ010000013">
    <property type="protein sequence ID" value="CAH3112658.1"/>
    <property type="molecule type" value="Genomic_DNA"/>
</dbReference>
<evidence type="ECO:0000256" key="6">
    <source>
        <dbReference type="RuleBase" id="RU362112"/>
    </source>
</evidence>
<keyword evidence="7" id="KW-0812">Transmembrane</keyword>
<feature type="transmembrane region" description="Helical" evidence="7">
    <location>
        <begin position="20"/>
        <end position="38"/>
    </location>
</feature>
<organism evidence="9 10">
    <name type="scientific">Pocillopora meandrina</name>
    <dbReference type="NCBI Taxonomy" id="46732"/>
    <lineage>
        <taxon>Eukaryota</taxon>
        <taxon>Metazoa</taxon>
        <taxon>Cnidaria</taxon>
        <taxon>Anthozoa</taxon>
        <taxon>Hexacorallia</taxon>
        <taxon>Scleractinia</taxon>
        <taxon>Astrocoeniina</taxon>
        <taxon>Pocilloporidae</taxon>
        <taxon>Pocillopora</taxon>
    </lineage>
</organism>
<dbReference type="PROSITE" id="PS51828">
    <property type="entry name" value="PTX_2"/>
    <property type="match status" value="1"/>
</dbReference>
<evidence type="ECO:0000256" key="2">
    <source>
        <dbReference type="ARBA" id="ARBA00022837"/>
    </source>
</evidence>
<sequence length="221" mass="25005">MCPRNMIQKTRFKYYEDYVIFLHNFFFFLPGLILDANLTDFQLTFSSKAVTNYVSLDVQSCAEPLTAFTVCLWSKNVNISYGGCLFSYSLTEESNEILICDYVDQFIFGVKGDISDIDVPHSANVFLHICASWENAAGSWKFYLNGSLLQSGSDFLTDEVIPSNGIVILGQDQDDYGGGFEQEQSFVGQMHRVNMWKRALTAEEIYELSKNCSYGVGNFMS</sequence>